<dbReference type="EMBL" id="QJKJ01004557">
    <property type="protein sequence ID" value="RDX93678.1"/>
    <property type="molecule type" value="Genomic_DNA"/>
</dbReference>
<protein>
    <submittedName>
        <fullName evidence="2">Uncharacterized protein</fullName>
    </submittedName>
</protein>
<organism evidence="2 3">
    <name type="scientific">Mucuna pruriens</name>
    <name type="common">Velvet bean</name>
    <name type="synonym">Dolichos pruriens</name>
    <dbReference type="NCBI Taxonomy" id="157652"/>
    <lineage>
        <taxon>Eukaryota</taxon>
        <taxon>Viridiplantae</taxon>
        <taxon>Streptophyta</taxon>
        <taxon>Embryophyta</taxon>
        <taxon>Tracheophyta</taxon>
        <taxon>Spermatophyta</taxon>
        <taxon>Magnoliopsida</taxon>
        <taxon>eudicotyledons</taxon>
        <taxon>Gunneridae</taxon>
        <taxon>Pentapetalae</taxon>
        <taxon>rosids</taxon>
        <taxon>fabids</taxon>
        <taxon>Fabales</taxon>
        <taxon>Fabaceae</taxon>
        <taxon>Papilionoideae</taxon>
        <taxon>50 kb inversion clade</taxon>
        <taxon>NPAAA clade</taxon>
        <taxon>indigoferoid/millettioid clade</taxon>
        <taxon>Phaseoleae</taxon>
        <taxon>Mucuna</taxon>
    </lineage>
</organism>
<gene>
    <name evidence="2" type="ORF">CR513_24027</name>
</gene>
<accession>A0A371GT01</accession>
<evidence type="ECO:0000313" key="2">
    <source>
        <dbReference type="EMBL" id="RDX93678.1"/>
    </source>
</evidence>
<proteinExistence type="predicted"/>
<evidence type="ECO:0000313" key="3">
    <source>
        <dbReference type="Proteomes" id="UP000257109"/>
    </source>
</evidence>
<sequence>MCKLVYPLLPFGWKIFVYLSIASSLLSLHIVFINIWYSCWDRRKPRIYSQSFSVMR</sequence>
<keyword evidence="1" id="KW-0812">Transmembrane</keyword>
<keyword evidence="1" id="KW-0472">Membrane</keyword>
<keyword evidence="3" id="KW-1185">Reference proteome</keyword>
<feature type="transmembrane region" description="Helical" evidence="1">
    <location>
        <begin position="15"/>
        <end position="37"/>
    </location>
</feature>
<dbReference type="Proteomes" id="UP000257109">
    <property type="component" value="Unassembled WGS sequence"/>
</dbReference>
<keyword evidence="1" id="KW-1133">Transmembrane helix</keyword>
<reference evidence="2" key="1">
    <citation type="submission" date="2018-05" db="EMBL/GenBank/DDBJ databases">
        <title>Draft genome of Mucuna pruriens seed.</title>
        <authorList>
            <person name="Nnadi N.E."/>
            <person name="Vos R."/>
            <person name="Hasami M.H."/>
            <person name="Devisetty U.K."/>
            <person name="Aguiy J.C."/>
        </authorList>
    </citation>
    <scope>NUCLEOTIDE SEQUENCE [LARGE SCALE GENOMIC DNA]</scope>
    <source>
        <strain evidence="2">JCA_2017</strain>
    </source>
</reference>
<comment type="caution">
    <text evidence="2">The sequence shown here is derived from an EMBL/GenBank/DDBJ whole genome shotgun (WGS) entry which is preliminary data.</text>
</comment>
<name>A0A371GT01_MUCPR</name>
<dbReference type="AlphaFoldDB" id="A0A371GT01"/>
<feature type="non-terminal residue" evidence="2">
    <location>
        <position position="56"/>
    </location>
</feature>
<evidence type="ECO:0000256" key="1">
    <source>
        <dbReference type="SAM" id="Phobius"/>
    </source>
</evidence>